<keyword evidence="3" id="KW-1185">Reference proteome</keyword>
<gene>
    <name evidence="2" type="ORF">HUN01_28605</name>
</gene>
<accession>A0A7D7R867</accession>
<sequence length="239" mass="26323">MRARTERSAKPQQGQAITKFIKKVFFIFREVLRHISHLIQESLRLVIYFFKIITDQLTHPNAGIIASLCLFLLVSAIAATQWAQIGVWLGSFLGLKGLWGVGSGTCGLLLGLGINVFQLTPELYKIKRSWAIAYAKMGIEVDGLEHDSTPQSIDENWNSIKHSSLKKTRLVSFAVETALVLSYAVLGTGLEFFAIATAAISLILPELTLKLVSSMISVLGEVSSTMDDAEPEKDHVSFN</sequence>
<keyword evidence="1" id="KW-1133">Transmembrane helix</keyword>
<dbReference type="AlphaFoldDB" id="A0A7D7R867"/>
<organism evidence="2 3">
    <name type="scientific">Nostoc edaphicum CCNP1411</name>
    <dbReference type="NCBI Taxonomy" id="1472755"/>
    <lineage>
        <taxon>Bacteria</taxon>
        <taxon>Bacillati</taxon>
        <taxon>Cyanobacteriota</taxon>
        <taxon>Cyanophyceae</taxon>
        <taxon>Nostocales</taxon>
        <taxon>Nostocaceae</taxon>
        <taxon>Nostoc</taxon>
    </lineage>
</organism>
<evidence type="ECO:0000256" key="1">
    <source>
        <dbReference type="SAM" id="Phobius"/>
    </source>
</evidence>
<evidence type="ECO:0000313" key="3">
    <source>
        <dbReference type="Proteomes" id="UP000514713"/>
    </source>
</evidence>
<dbReference type="EMBL" id="CP054698">
    <property type="protein sequence ID" value="QMS91366.1"/>
    <property type="molecule type" value="Genomic_DNA"/>
</dbReference>
<keyword evidence="1" id="KW-0472">Membrane</keyword>
<feature type="transmembrane region" description="Helical" evidence="1">
    <location>
        <begin position="97"/>
        <end position="117"/>
    </location>
</feature>
<dbReference type="KEGG" id="ned:HUN01_28605"/>
<name>A0A7D7R867_9NOSO</name>
<proteinExistence type="predicted"/>
<dbReference type="Proteomes" id="UP000514713">
    <property type="component" value="Chromosome"/>
</dbReference>
<reference evidence="3" key="1">
    <citation type="submission" date="2020-06" db="EMBL/GenBank/DDBJ databases">
        <title>Nostoc edaphicum CCNP1411 genome.</title>
        <authorList>
            <person name="Fidor A."/>
            <person name="Grabski M."/>
            <person name="Gawor J."/>
            <person name="Gromadka R."/>
            <person name="Wegrzyn G."/>
            <person name="Mazur-Marzec H."/>
        </authorList>
    </citation>
    <scope>NUCLEOTIDE SEQUENCE [LARGE SCALE GENOMIC DNA]</scope>
    <source>
        <strain evidence="3">CCNP1411</strain>
    </source>
</reference>
<protein>
    <submittedName>
        <fullName evidence="2">Uncharacterized protein</fullName>
    </submittedName>
</protein>
<keyword evidence="1" id="KW-0812">Transmembrane</keyword>
<evidence type="ECO:0000313" key="2">
    <source>
        <dbReference type="EMBL" id="QMS91366.1"/>
    </source>
</evidence>
<feature type="transmembrane region" description="Helical" evidence="1">
    <location>
        <begin position="62"/>
        <end position="85"/>
    </location>
</feature>
<dbReference type="RefSeq" id="WP_181929001.1">
    <property type="nucleotide sequence ID" value="NZ_CP054698.1"/>
</dbReference>